<evidence type="ECO:0000313" key="1">
    <source>
        <dbReference type="EMBL" id="AXG75176.1"/>
    </source>
</evidence>
<dbReference type="Proteomes" id="UP000253951">
    <property type="component" value="Chromosome"/>
</dbReference>
<evidence type="ECO:0000313" key="2">
    <source>
        <dbReference type="Proteomes" id="UP000253951"/>
    </source>
</evidence>
<protein>
    <submittedName>
        <fullName evidence="1">Uncharacterized protein</fullName>
    </submittedName>
</protein>
<name>A0A345HF16_9FLAO</name>
<sequence>MLMEKITYDGMRNFIIENEITDSVAITLHPDNFDSLVMDYLDINGNQIERPFEILGIEILQDNTGNVSKSKISLLNIV</sequence>
<proteinExistence type="predicted"/>
<dbReference type="EMBL" id="CP031188">
    <property type="protein sequence ID" value="AXG75176.1"/>
    <property type="molecule type" value="Genomic_DNA"/>
</dbReference>
<dbReference type="KEGG" id="fat:DVK85_13435"/>
<gene>
    <name evidence="1" type="ORF">DVK85_13435</name>
</gene>
<reference evidence="1 2" key="1">
    <citation type="submission" date="2018-07" db="EMBL/GenBank/DDBJ databases">
        <title>Complete genome sequence of Flavobacterium arcticum type strain SM1502T.</title>
        <authorList>
            <person name="Li Y."/>
            <person name="Li D.-D."/>
        </authorList>
    </citation>
    <scope>NUCLEOTIDE SEQUENCE [LARGE SCALE GENOMIC DNA]</scope>
    <source>
        <strain evidence="1 2">SM1502</strain>
    </source>
</reference>
<keyword evidence="2" id="KW-1185">Reference proteome</keyword>
<dbReference type="AlphaFoldDB" id="A0A345HF16"/>
<accession>A0A345HF16</accession>
<organism evidence="1 2">
    <name type="scientific">Flavobacterium arcticum</name>
    <dbReference type="NCBI Taxonomy" id="1784713"/>
    <lineage>
        <taxon>Bacteria</taxon>
        <taxon>Pseudomonadati</taxon>
        <taxon>Bacteroidota</taxon>
        <taxon>Flavobacteriia</taxon>
        <taxon>Flavobacteriales</taxon>
        <taxon>Flavobacteriaceae</taxon>
        <taxon>Flavobacterium</taxon>
    </lineage>
</organism>